<protein>
    <submittedName>
        <fullName evidence="1">Uncharacterized protein</fullName>
    </submittedName>
</protein>
<reference evidence="1" key="1">
    <citation type="submission" date="2018-05" db="EMBL/GenBank/DDBJ databases">
        <authorList>
            <person name="Lanie J.A."/>
            <person name="Ng W.-L."/>
            <person name="Kazmierczak K.M."/>
            <person name="Andrzejewski T.M."/>
            <person name="Davidsen T.M."/>
            <person name="Wayne K.J."/>
            <person name="Tettelin H."/>
            <person name="Glass J.I."/>
            <person name="Rusch D."/>
            <person name="Podicherti R."/>
            <person name="Tsui H.-C.T."/>
            <person name="Winkler M.E."/>
        </authorList>
    </citation>
    <scope>NUCLEOTIDE SEQUENCE</scope>
</reference>
<accession>A0A381RNH2</accession>
<organism evidence="1">
    <name type="scientific">marine metagenome</name>
    <dbReference type="NCBI Taxonomy" id="408172"/>
    <lineage>
        <taxon>unclassified sequences</taxon>
        <taxon>metagenomes</taxon>
        <taxon>ecological metagenomes</taxon>
    </lineage>
</organism>
<name>A0A381RNH2_9ZZZZ</name>
<evidence type="ECO:0000313" key="1">
    <source>
        <dbReference type="EMBL" id="SUZ91457.1"/>
    </source>
</evidence>
<sequence length="23" mass="2745">MVMCFGFYLQTNQAYKEALNFIL</sequence>
<dbReference type="EMBL" id="UINC01001976">
    <property type="protein sequence ID" value="SUZ91457.1"/>
    <property type="molecule type" value="Genomic_DNA"/>
</dbReference>
<gene>
    <name evidence="1" type="ORF">METZ01_LOCUS44311</name>
</gene>
<dbReference type="AlphaFoldDB" id="A0A381RNH2"/>
<proteinExistence type="predicted"/>